<dbReference type="Proteomes" id="UP001163262">
    <property type="component" value="Chromosome"/>
</dbReference>
<evidence type="ECO:0008006" key="3">
    <source>
        <dbReference type="Google" id="ProtNLM"/>
    </source>
</evidence>
<name>A0AA46WA28_CAPOC</name>
<dbReference type="NCBIfam" id="NF041324">
    <property type="entry name" value="Bacteroid_MobA"/>
    <property type="match status" value="1"/>
</dbReference>
<protein>
    <recommendedName>
        <fullName evidence="3">MobA protein</fullName>
    </recommendedName>
</protein>
<accession>A0AA46WA28</accession>
<evidence type="ECO:0000313" key="2">
    <source>
        <dbReference type="Proteomes" id="UP001163262"/>
    </source>
</evidence>
<evidence type="ECO:0000313" key="1">
    <source>
        <dbReference type="EMBL" id="UZD41115.1"/>
    </source>
</evidence>
<dbReference type="EMBL" id="CP110230">
    <property type="protein sequence ID" value="UZD41115.1"/>
    <property type="molecule type" value="Genomic_DNA"/>
</dbReference>
<dbReference type="RefSeq" id="WP_178977235.1">
    <property type="nucleotide sequence ID" value="NZ_CP110230.1"/>
</dbReference>
<sequence length="141" mass="16741">MTLQKTTHKRSTGRNKKINPASFRYVFRLNEEENNQFLSLFEQSGMKVKAHFITSLLFNREIKVVKIDKSALDYYTKLTELYVQFRSVGVNYNQIVKILYRNFSEKKAAAYLYKLEKETTQLIAICKQILELSQQMEQKLR</sequence>
<proteinExistence type="predicted"/>
<dbReference type="AlphaFoldDB" id="A0AA46WA28"/>
<dbReference type="InterPro" id="IPR045788">
    <property type="entry name" value="MobC_2"/>
</dbReference>
<dbReference type="Pfam" id="PF19514">
    <property type="entry name" value="MobC_2"/>
    <property type="match status" value="1"/>
</dbReference>
<reference evidence="1" key="1">
    <citation type="submission" date="2022-10" db="EMBL/GenBank/DDBJ databases">
        <title>Complete genome sequence of Capnocytophaga ochracea KCOM 2812 isolated from actinomycosis lesion.</title>
        <authorList>
            <person name="Kook J.-K."/>
            <person name="Park S.-N."/>
            <person name="Lim Y.K."/>
        </authorList>
    </citation>
    <scope>NUCLEOTIDE SEQUENCE</scope>
    <source>
        <strain evidence="1">KCOM 28121</strain>
    </source>
</reference>
<organism evidence="1 2">
    <name type="scientific">Capnocytophaga ochracea</name>
    <dbReference type="NCBI Taxonomy" id="1018"/>
    <lineage>
        <taxon>Bacteria</taxon>
        <taxon>Pseudomonadati</taxon>
        <taxon>Bacteroidota</taxon>
        <taxon>Flavobacteriia</taxon>
        <taxon>Flavobacteriales</taxon>
        <taxon>Flavobacteriaceae</taxon>
        <taxon>Capnocytophaga</taxon>
    </lineage>
</organism>
<gene>
    <name evidence="1" type="ORF">OL231_00850</name>
</gene>